<evidence type="ECO:0000259" key="3">
    <source>
        <dbReference type="PROSITE" id="PS50835"/>
    </source>
</evidence>
<dbReference type="InterPro" id="IPR013783">
    <property type="entry name" value="Ig-like_fold"/>
</dbReference>
<dbReference type="AlphaFoldDB" id="A0A9D4G407"/>
<keyword evidence="2" id="KW-1133">Transmembrane helix</keyword>
<keyword evidence="6" id="KW-1185">Reference proteome</keyword>
<evidence type="ECO:0000313" key="6">
    <source>
        <dbReference type="Proteomes" id="UP000828390"/>
    </source>
</evidence>
<accession>A0A9D4G407</accession>
<feature type="domain" description="Fibronectin type-III" evidence="4">
    <location>
        <begin position="157"/>
        <end position="251"/>
    </location>
</feature>
<keyword evidence="2" id="KW-0472">Membrane</keyword>
<proteinExistence type="predicted"/>
<keyword evidence="2" id="KW-0812">Transmembrane</keyword>
<protein>
    <submittedName>
        <fullName evidence="5">Uncharacterized protein</fullName>
    </submittedName>
</protein>
<dbReference type="SMART" id="SM00060">
    <property type="entry name" value="FN3"/>
    <property type="match status" value="1"/>
</dbReference>
<dbReference type="InterPro" id="IPR050964">
    <property type="entry name" value="Striated_Muscle_Regulatory"/>
</dbReference>
<name>A0A9D4G407_DREPO</name>
<dbReference type="InterPro" id="IPR003961">
    <property type="entry name" value="FN3_dom"/>
</dbReference>
<feature type="domain" description="Ig-like" evidence="3">
    <location>
        <begin position="58"/>
        <end position="150"/>
    </location>
</feature>
<dbReference type="PROSITE" id="PS50835">
    <property type="entry name" value="IG_LIKE"/>
    <property type="match status" value="1"/>
</dbReference>
<comment type="caution">
    <text evidence="5">The sequence shown here is derived from an EMBL/GenBank/DDBJ whole genome shotgun (WGS) entry which is preliminary data.</text>
</comment>
<dbReference type="SUPFAM" id="SSF49265">
    <property type="entry name" value="Fibronectin type III"/>
    <property type="match status" value="1"/>
</dbReference>
<evidence type="ECO:0000313" key="5">
    <source>
        <dbReference type="EMBL" id="KAH3810145.1"/>
    </source>
</evidence>
<dbReference type="EMBL" id="JAIWYP010000006">
    <property type="protein sequence ID" value="KAH3810145.1"/>
    <property type="molecule type" value="Genomic_DNA"/>
</dbReference>
<sequence length="378" mass="42142">MLETGQTNTLIASISHARCEYDATVYRCQGGSIHSTETQERELEVFIKCAPRPSPFYPPVTNISRTLNGSAVLTFTIKAYPKPDISAYSWYRLNDSTWASITDVNSVQSVSADGLQTNLSIPRLQTEDFGRYRVTVFNELGNATQEYELRAHDKPETPKKLHVKEGSLGVDSFTVEWEPGYHGGEDQTFVILYKAKQSALQWTDVNVSSNTLNYSIVGLKSGTTYLIKMFAINIAGKSEETDVVTARTHVILADSPSLLTAVSIGTTVGGIFCITLSAVGVWCMMKRKHQKQQPVVMQYEDLIGQRGHDETFNTNASYEICEFDSRPENKYEALEETSLREYSILSLDNTQRKNTESAANASLSSSTADKEYENLRLT</sequence>
<dbReference type="CDD" id="cd00063">
    <property type="entry name" value="FN3"/>
    <property type="match status" value="1"/>
</dbReference>
<dbReference type="InterPro" id="IPR007110">
    <property type="entry name" value="Ig-like_dom"/>
</dbReference>
<dbReference type="Gene3D" id="2.60.40.10">
    <property type="entry name" value="Immunoglobulins"/>
    <property type="match status" value="2"/>
</dbReference>
<feature type="transmembrane region" description="Helical" evidence="2">
    <location>
        <begin position="258"/>
        <end position="283"/>
    </location>
</feature>
<gene>
    <name evidence="5" type="ORF">DPMN_138531</name>
</gene>
<reference evidence="5" key="2">
    <citation type="submission" date="2020-11" db="EMBL/GenBank/DDBJ databases">
        <authorList>
            <person name="McCartney M.A."/>
            <person name="Auch B."/>
            <person name="Kono T."/>
            <person name="Mallez S."/>
            <person name="Becker A."/>
            <person name="Gohl D.M."/>
            <person name="Silverstein K.A.T."/>
            <person name="Koren S."/>
            <person name="Bechman K.B."/>
            <person name="Herman A."/>
            <person name="Abrahante J.E."/>
            <person name="Garbe J."/>
        </authorList>
    </citation>
    <scope>NUCLEOTIDE SEQUENCE</scope>
    <source>
        <strain evidence="5">Duluth1</strain>
        <tissue evidence="5">Whole animal</tissue>
    </source>
</reference>
<organism evidence="5 6">
    <name type="scientific">Dreissena polymorpha</name>
    <name type="common">Zebra mussel</name>
    <name type="synonym">Mytilus polymorpha</name>
    <dbReference type="NCBI Taxonomy" id="45954"/>
    <lineage>
        <taxon>Eukaryota</taxon>
        <taxon>Metazoa</taxon>
        <taxon>Spiralia</taxon>
        <taxon>Lophotrochozoa</taxon>
        <taxon>Mollusca</taxon>
        <taxon>Bivalvia</taxon>
        <taxon>Autobranchia</taxon>
        <taxon>Heteroconchia</taxon>
        <taxon>Euheterodonta</taxon>
        <taxon>Imparidentia</taxon>
        <taxon>Neoheterodontei</taxon>
        <taxon>Myida</taxon>
        <taxon>Dreissenoidea</taxon>
        <taxon>Dreissenidae</taxon>
        <taxon>Dreissena</taxon>
    </lineage>
</organism>
<dbReference type="Pfam" id="PF00041">
    <property type="entry name" value="fn3"/>
    <property type="match status" value="1"/>
</dbReference>
<evidence type="ECO:0000256" key="2">
    <source>
        <dbReference type="SAM" id="Phobius"/>
    </source>
</evidence>
<dbReference type="Proteomes" id="UP000828390">
    <property type="component" value="Unassembled WGS sequence"/>
</dbReference>
<evidence type="ECO:0000259" key="4">
    <source>
        <dbReference type="PROSITE" id="PS50853"/>
    </source>
</evidence>
<dbReference type="InterPro" id="IPR036116">
    <property type="entry name" value="FN3_sf"/>
</dbReference>
<dbReference type="InterPro" id="IPR036179">
    <property type="entry name" value="Ig-like_dom_sf"/>
</dbReference>
<dbReference type="PANTHER" id="PTHR13817:SF73">
    <property type="entry name" value="FIBRONECTIN TYPE-III DOMAIN-CONTAINING PROTEIN"/>
    <property type="match status" value="1"/>
</dbReference>
<reference evidence="5" key="1">
    <citation type="journal article" date="2019" name="bioRxiv">
        <title>The Genome of the Zebra Mussel, Dreissena polymorpha: A Resource for Invasive Species Research.</title>
        <authorList>
            <person name="McCartney M.A."/>
            <person name="Auch B."/>
            <person name="Kono T."/>
            <person name="Mallez S."/>
            <person name="Zhang Y."/>
            <person name="Obille A."/>
            <person name="Becker A."/>
            <person name="Abrahante J.E."/>
            <person name="Garbe J."/>
            <person name="Badalamenti J.P."/>
            <person name="Herman A."/>
            <person name="Mangelson H."/>
            <person name="Liachko I."/>
            <person name="Sullivan S."/>
            <person name="Sone E.D."/>
            <person name="Koren S."/>
            <person name="Silverstein K.A.T."/>
            <person name="Beckman K.B."/>
            <person name="Gohl D.M."/>
        </authorList>
    </citation>
    <scope>NUCLEOTIDE SEQUENCE</scope>
    <source>
        <strain evidence="5">Duluth1</strain>
        <tissue evidence="5">Whole animal</tissue>
    </source>
</reference>
<dbReference type="SUPFAM" id="SSF48726">
    <property type="entry name" value="Immunoglobulin"/>
    <property type="match status" value="1"/>
</dbReference>
<evidence type="ECO:0000256" key="1">
    <source>
        <dbReference type="ARBA" id="ARBA00022737"/>
    </source>
</evidence>
<dbReference type="PROSITE" id="PS50853">
    <property type="entry name" value="FN3"/>
    <property type="match status" value="1"/>
</dbReference>
<dbReference type="Pfam" id="PF07679">
    <property type="entry name" value="I-set"/>
    <property type="match status" value="1"/>
</dbReference>
<dbReference type="InterPro" id="IPR013098">
    <property type="entry name" value="Ig_I-set"/>
</dbReference>
<keyword evidence="1" id="KW-0677">Repeat</keyword>
<dbReference type="OrthoDB" id="5970915at2759"/>
<dbReference type="PANTHER" id="PTHR13817">
    <property type="entry name" value="TITIN"/>
    <property type="match status" value="1"/>
</dbReference>